<proteinExistence type="inferred from homology"/>
<evidence type="ECO:0000256" key="7">
    <source>
        <dbReference type="ARBA" id="ARBA00022840"/>
    </source>
</evidence>
<keyword evidence="12" id="KW-1185">Reference proteome</keyword>
<evidence type="ECO:0000256" key="6">
    <source>
        <dbReference type="ARBA" id="ARBA00022741"/>
    </source>
</evidence>
<comment type="catalytic activity">
    <reaction evidence="9">
        <text>RNA(n) + ATP = RNA(n)-3'-adenine ribonucleotide + diphosphate</text>
        <dbReference type="Rhea" id="RHEA:11332"/>
        <dbReference type="Rhea" id="RHEA-COMP:14527"/>
        <dbReference type="Rhea" id="RHEA-COMP:17347"/>
        <dbReference type="ChEBI" id="CHEBI:30616"/>
        <dbReference type="ChEBI" id="CHEBI:33019"/>
        <dbReference type="ChEBI" id="CHEBI:140395"/>
        <dbReference type="ChEBI" id="CHEBI:173115"/>
        <dbReference type="EC" id="2.7.7.19"/>
    </reaction>
</comment>
<comment type="subcellular location">
    <subcellularLocation>
        <location evidence="1">Nucleus</location>
    </subcellularLocation>
</comment>
<organism evidence="12 13">
    <name type="scientific">Meloidogyne incognita</name>
    <name type="common">Southern root-knot nematode worm</name>
    <name type="synonym">Oxyuris incognita</name>
    <dbReference type="NCBI Taxonomy" id="6306"/>
    <lineage>
        <taxon>Eukaryota</taxon>
        <taxon>Metazoa</taxon>
        <taxon>Ecdysozoa</taxon>
        <taxon>Nematoda</taxon>
        <taxon>Chromadorea</taxon>
        <taxon>Rhabditida</taxon>
        <taxon>Tylenchina</taxon>
        <taxon>Tylenchomorpha</taxon>
        <taxon>Tylenchoidea</taxon>
        <taxon>Meloidogynidae</taxon>
        <taxon>Meloidogyninae</taxon>
        <taxon>Meloidogyne</taxon>
        <taxon>Meloidogyne incognita group</taxon>
    </lineage>
</organism>
<evidence type="ECO:0000256" key="3">
    <source>
        <dbReference type="ARBA" id="ARBA00012388"/>
    </source>
</evidence>
<dbReference type="Proteomes" id="UP000887563">
    <property type="component" value="Unplaced"/>
</dbReference>
<sequence length="385" mass="45606">MNNEIIEENKNKQSILALAGFRSTIKIKEMNLNQKLFISLMRFLKIWAKNRLIYSNIAGYLSGSSLAIMSAKICIIYPNASLPIAIKQFFIFYKLWGWPQPILLNELENEFKKAKEIVEPWKWINKEDNSEFENEGWPQPILLNELENEFKKAKEIVEPWKWINKEDNSEFENDFETDSNDELEEEKEGNDGTQMSIITSGVPEQNTTFNVNKFTFKRIIKEIERANEIINKTNNEQESIWEELIEELNWENNYEYFILILCKVNENVNCNKQKVLLRTYLYNWEKENEQNNLIKESQLITNYEKNVECFDKNSKRESSKTFCKLWIIGVNLNSSKKINDNQIEQLLTFDNIFKNYLTKSGSVYSIFTTKKIDLNKMIESIDTIF</sequence>
<evidence type="ECO:0000256" key="5">
    <source>
        <dbReference type="ARBA" id="ARBA00022679"/>
    </source>
</evidence>
<dbReference type="PANTHER" id="PTHR10682">
    <property type="entry name" value="POLY A POLYMERASE"/>
    <property type="match status" value="1"/>
</dbReference>
<dbReference type="Gene3D" id="1.10.1410.10">
    <property type="match status" value="2"/>
</dbReference>
<dbReference type="AlphaFoldDB" id="A0A914M9P7"/>
<evidence type="ECO:0000313" key="12">
    <source>
        <dbReference type="Proteomes" id="UP000887563"/>
    </source>
</evidence>
<evidence type="ECO:0000256" key="8">
    <source>
        <dbReference type="ARBA" id="ARBA00023242"/>
    </source>
</evidence>
<evidence type="ECO:0000259" key="11">
    <source>
        <dbReference type="Pfam" id="PF04928"/>
    </source>
</evidence>
<dbReference type="GO" id="GO:0005634">
    <property type="term" value="C:nucleus"/>
    <property type="evidence" value="ECO:0007669"/>
    <property type="project" value="UniProtKB-SubCell"/>
</dbReference>
<dbReference type="PANTHER" id="PTHR10682:SF10">
    <property type="entry name" value="POLYNUCLEOTIDE ADENYLYLTRANSFERASE"/>
    <property type="match status" value="1"/>
</dbReference>
<keyword evidence="4" id="KW-0507">mRNA processing</keyword>
<dbReference type="WBParaSite" id="Minc3s01493g24248">
    <property type="protein sequence ID" value="Minc3s01493g24248"/>
    <property type="gene ID" value="Minc3s01493g24248"/>
</dbReference>
<feature type="domain" description="Poly(A) polymerase central" evidence="11">
    <location>
        <begin position="37"/>
        <end position="126"/>
    </location>
</feature>
<feature type="region of interest" description="Disordered" evidence="10">
    <location>
        <begin position="171"/>
        <end position="192"/>
    </location>
</feature>
<evidence type="ECO:0000313" key="13">
    <source>
        <dbReference type="WBParaSite" id="Minc3s01493g24248"/>
    </source>
</evidence>
<name>A0A914M9P7_MELIC</name>
<accession>A0A914M9P7</accession>
<evidence type="ECO:0000256" key="4">
    <source>
        <dbReference type="ARBA" id="ARBA00022664"/>
    </source>
</evidence>
<reference evidence="13" key="1">
    <citation type="submission" date="2022-11" db="UniProtKB">
        <authorList>
            <consortium name="WormBaseParasite"/>
        </authorList>
    </citation>
    <scope>IDENTIFICATION</scope>
</reference>
<feature type="compositionally biased region" description="Acidic residues" evidence="10">
    <location>
        <begin position="171"/>
        <end position="188"/>
    </location>
</feature>
<dbReference type="GO" id="GO:1990817">
    <property type="term" value="F:poly(A) RNA polymerase activity"/>
    <property type="evidence" value="ECO:0007669"/>
    <property type="project" value="UniProtKB-EC"/>
</dbReference>
<evidence type="ECO:0000256" key="9">
    <source>
        <dbReference type="ARBA" id="ARBA00048830"/>
    </source>
</evidence>
<dbReference type="EC" id="2.7.7.19" evidence="3"/>
<comment type="similarity">
    <text evidence="2">Belongs to the poly(A) polymerase family.</text>
</comment>
<evidence type="ECO:0000256" key="2">
    <source>
        <dbReference type="ARBA" id="ARBA00010912"/>
    </source>
</evidence>
<dbReference type="GO" id="GO:0006397">
    <property type="term" value="P:mRNA processing"/>
    <property type="evidence" value="ECO:0007669"/>
    <property type="project" value="UniProtKB-KW"/>
</dbReference>
<dbReference type="Pfam" id="PF04928">
    <property type="entry name" value="PAP_central"/>
    <property type="match status" value="1"/>
</dbReference>
<evidence type="ECO:0000256" key="10">
    <source>
        <dbReference type="SAM" id="MobiDB-lite"/>
    </source>
</evidence>
<protein>
    <recommendedName>
        <fullName evidence="3">polynucleotide adenylyltransferase</fullName>
        <ecNumber evidence="3">2.7.7.19</ecNumber>
    </recommendedName>
</protein>
<keyword evidence="8" id="KW-0539">Nucleus</keyword>
<keyword evidence="5" id="KW-0808">Transferase</keyword>
<keyword evidence="6" id="KW-0547">Nucleotide-binding</keyword>
<dbReference type="SUPFAM" id="SSF81631">
    <property type="entry name" value="PAP/OAS1 substrate-binding domain"/>
    <property type="match status" value="1"/>
</dbReference>
<dbReference type="GO" id="GO:0005524">
    <property type="term" value="F:ATP binding"/>
    <property type="evidence" value="ECO:0007669"/>
    <property type="project" value="UniProtKB-KW"/>
</dbReference>
<keyword evidence="7" id="KW-0067">ATP-binding</keyword>
<evidence type="ECO:0000256" key="1">
    <source>
        <dbReference type="ARBA" id="ARBA00004123"/>
    </source>
</evidence>
<dbReference type="InterPro" id="IPR007012">
    <property type="entry name" value="PolA_pol_cen_dom"/>
</dbReference>